<dbReference type="GO" id="GO:0003729">
    <property type="term" value="F:mRNA binding"/>
    <property type="evidence" value="ECO:0007669"/>
    <property type="project" value="TreeGrafter"/>
</dbReference>
<dbReference type="Pfam" id="PF04146">
    <property type="entry name" value="YTH"/>
    <property type="match status" value="1"/>
</dbReference>
<accession>A0AA35TWE7</accession>
<feature type="compositionally biased region" description="Low complexity" evidence="1">
    <location>
        <begin position="71"/>
        <end position="92"/>
    </location>
</feature>
<sequence>MSEKGGDDFSSPRSLSDAPLDDESVGGKSSITELNGAFLYLLSFSPSPPFYFSNPSPSPLVFIKLPPPSLSPHSDSPFPDGNPDSLSPSSSSFAVFTKEQDGSSSSAPDPHPSAQTQDSVIVIDEAVPRGSLGSGEDGDEAGERDEDDPPRPPSPSRTCSITDEDALGVSTEVHPPSDDLLEPHFEVLDIVGKEEGEVEKIAKSAETKTETRPQVSDSKHQGSKSGHVKERLGPSPEHSATGPHKITDKLFANTRYFVIKSNNFENVEIAKDKSVWSTPPYNEKKLNKAYRDCRNVILIFSVRESGRFQGFARLQSESRHDGPHVPWILPPGISQAQLGGVFKLEWIHKGCLDFNMCQDLKNPWNDNKPVKISRDGQEIEPTVGERLCRLWIKIESEDDFPHTTVPTSRHSVHPHAHHFQRQMPPYSNPYPAFHHGYHPAMSHMMQPDARSGRLLLPSSMVFPPPRLGHTPFFKARPWWGPPPPNFMPPHGPPMAMNHGPPPPLQHHPNSNYPHNHPGPPPPGENSSSSAAGTNGGNGGGAPQNFPNPLSSGGPPSHSYSAFRNNLRTNPPPMSYSAKRLQQQQQSTVYHPSDKEPGDGSPPEGEKVETNEEVPLIEANQDSVSST</sequence>
<protein>
    <submittedName>
        <fullName evidence="3">YTH domain-containing protein 1</fullName>
    </submittedName>
</protein>
<dbReference type="Proteomes" id="UP001174909">
    <property type="component" value="Unassembled WGS sequence"/>
</dbReference>
<feature type="region of interest" description="Disordered" evidence="1">
    <location>
        <begin position="203"/>
        <end position="244"/>
    </location>
</feature>
<dbReference type="GO" id="GO:0000381">
    <property type="term" value="P:regulation of alternative mRNA splicing, via spliceosome"/>
    <property type="evidence" value="ECO:0007669"/>
    <property type="project" value="TreeGrafter"/>
</dbReference>
<feature type="domain" description="YTH" evidence="2">
    <location>
        <begin position="254"/>
        <end position="391"/>
    </location>
</feature>
<feature type="compositionally biased region" description="Low complexity" evidence="1">
    <location>
        <begin position="506"/>
        <end position="515"/>
    </location>
</feature>
<feature type="compositionally biased region" description="Polar residues" evidence="1">
    <location>
        <begin position="579"/>
        <end position="589"/>
    </location>
</feature>
<comment type="caution">
    <text evidence="3">The sequence shown here is derived from an EMBL/GenBank/DDBJ whole genome shotgun (WGS) entry which is preliminary data.</text>
</comment>
<dbReference type="GO" id="GO:0005654">
    <property type="term" value="C:nucleoplasm"/>
    <property type="evidence" value="ECO:0007669"/>
    <property type="project" value="TreeGrafter"/>
</dbReference>
<dbReference type="CDD" id="cd21134">
    <property type="entry name" value="YTH"/>
    <property type="match status" value="1"/>
</dbReference>
<feature type="compositionally biased region" description="Basic and acidic residues" evidence="1">
    <location>
        <begin position="591"/>
        <end position="609"/>
    </location>
</feature>
<dbReference type="PANTHER" id="PTHR12357">
    <property type="entry name" value="YTH YT521-B HOMOLOGY DOMAIN-CONTAINING"/>
    <property type="match status" value="1"/>
</dbReference>
<feature type="region of interest" description="Disordered" evidence="1">
    <location>
        <begin position="56"/>
        <end position="182"/>
    </location>
</feature>
<dbReference type="GO" id="GO:1990247">
    <property type="term" value="F:N6-methyladenosine-containing RNA reader activity"/>
    <property type="evidence" value="ECO:0007669"/>
    <property type="project" value="TreeGrafter"/>
</dbReference>
<dbReference type="EMBL" id="CASHTH010004300">
    <property type="protein sequence ID" value="CAI8055725.1"/>
    <property type="molecule type" value="Genomic_DNA"/>
</dbReference>
<feature type="compositionally biased region" description="Polar residues" evidence="1">
    <location>
        <begin position="557"/>
        <end position="568"/>
    </location>
</feature>
<feature type="compositionally biased region" description="Low complexity" evidence="1">
    <location>
        <begin position="103"/>
        <end position="114"/>
    </location>
</feature>
<organism evidence="3 4">
    <name type="scientific">Geodia barretti</name>
    <name type="common">Barrett's horny sponge</name>
    <dbReference type="NCBI Taxonomy" id="519541"/>
    <lineage>
        <taxon>Eukaryota</taxon>
        <taxon>Metazoa</taxon>
        <taxon>Porifera</taxon>
        <taxon>Demospongiae</taxon>
        <taxon>Heteroscleromorpha</taxon>
        <taxon>Tetractinellida</taxon>
        <taxon>Astrophorina</taxon>
        <taxon>Geodiidae</taxon>
        <taxon>Geodia</taxon>
    </lineage>
</organism>
<dbReference type="InterPro" id="IPR007275">
    <property type="entry name" value="YTH_domain"/>
</dbReference>
<dbReference type="PANTHER" id="PTHR12357:SF3">
    <property type="entry name" value="YTH DOMAIN-CONTAINING PROTEIN 1"/>
    <property type="match status" value="1"/>
</dbReference>
<feature type="compositionally biased region" description="Acidic residues" evidence="1">
    <location>
        <begin position="136"/>
        <end position="148"/>
    </location>
</feature>
<dbReference type="AlphaFoldDB" id="A0AA35TWE7"/>
<dbReference type="GO" id="GO:0000398">
    <property type="term" value="P:mRNA splicing, via spliceosome"/>
    <property type="evidence" value="ECO:0007669"/>
    <property type="project" value="TreeGrafter"/>
</dbReference>
<dbReference type="PROSITE" id="PS50882">
    <property type="entry name" value="YTH"/>
    <property type="match status" value="1"/>
</dbReference>
<dbReference type="InterPro" id="IPR045168">
    <property type="entry name" value="YTH_prot"/>
</dbReference>
<feature type="region of interest" description="Disordered" evidence="1">
    <location>
        <begin position="1"/>
        <end position="28"/>
    </location>
</feature>
<dbReference type="Gene3D" id="3.10.590.10">
    <property type="entry name" value="ph1033 like domains"/>
    <property type="match status" value="1"/>
</dbReference>
<name>A0AA35TWE7_GEOBA</name>
<proteinExistence type="predicted"/>
<reference evidence="3" key="1">
    <citation type="submission" date="2023-03" db="EMBL/GenBank/DDBJ databases">
        <authorList>
            <person name="Steffen K."/>
            <person name="Cardenas P."/>
        </authorList>
    </citation>
    <scope>NUCLEOTIDE SEQUENCE</scope>
</reference>
<evidence type="ECO:0000256" key="1">
    <source>
        <dbReference type="SAM" id="MobiDB-lite"/>
    </source>
</evidence>
<gene>
    <name evidence="3" type="ORF">GBAR_LOCUS30395</name>
</gene>
<evidence type="ECO:0000259" key="2">
    <source>
        <dbReference type="PROSITE" id="PS50882"/>
    </source>
</evidence>
<evidence type="ECO:0000313" key="4">
    <source>
        <dbReference type="Proteomes" id="UP001174909"/>
    </source>
</evidence>
<evidence type="ECO:0000313" key="3">
    <source>
        <dbReference type="EMBL" id="CAI8055725.1"/>
    </source>
</evidence>
<feature type="region of interest" description="Disordered" evidence="1">
    <location>
        <begin position="490"/>
        <end position="626"/>
    </location>
</feature>
<keyword evidence="4" id="KW-1185">Reference proteome</keyword>